<dbReference type="InterPro" id="IPR000504">
    <property type="entry name" value="RRM_dom"/>
</dbReference>
<feature type="domain" description="RRM" evidence="4">
    <location>
        <begin position="484"/>
        <end position="568"/>
    </location>
</feature>
<name>W6QMJ2_PENRF</name>
<dbReference type="Pfam" id="PF04059">
    <property type="entry name" value="RRM_2"/>
    <property type="match status" value="1"/>
</dbReference>
<dbReference type="OrthoDB" id="417481at2759"/>
<dbReference type="PANTHER" id="PTHR23189">
    <property type="entry name" value="RNA RECOGNITION MOTIF-CONTAINING"/>
    <property type="match status" value="1"/>
</dbReference>
<dbReference type="EMBL" id="HG792020">
    <property type="protein sequence ID" value="CDM37640.1"/>
    <property type="molecule type" value="Genomic_DNA"/>
</dbReference>
<feature type="compositionally biased region" description="Basic and acidic residues" evidence="3">
    <location>
        <begin position="699"/>
        <end position="710"/>
    </location>
</feature>
<evidence type="ECO:0000313" key="5">
    <source>
        <dbReference type="EMBL" id="CDM37640.1"/>
    </source>
</evidence>
<feature type="compositionally biased region" description="Polar residues" evidence="3">
    <location>
        <begin position="639"/>
        <end position="662"/>
    </location>
</feature>
<accession>W6QMJ2</accession>
<dbReference type="GO" id="GO:0003723">
    <property type="term" value="F:RNA binding"/>
    <property type="evidence" value="ECO:0007669"/>
    <property type="project" value="UniProtKB-UniRule"/>
</dbReference>
<keyword evidence="6" id="KW-1185">Reference proteome</keyword>
<evidence type="ECO:0000256" key="1">
    <source>
        <dbReference type="ARBA" id="ARBA00022884"/>
    </source>
</evidence>
<feature type="region of interest" description="Disordered" evidence="3">
    <location>
        <begin position="584"/>
        <end position="710"/>
    </location>
</feature>
<dbReference type="AlphaFoldDB" id="W6QMJ2"/>
<feature type="region of interest" description="Disordered" evidence="3">
    <location>
        <begin position="201"/>
        <end position="230"/>
    </location>
</feature>
<protein>
    <submittedName>
        <fullName evidence="5">RNA recognition motif 2</fullName>
    </submittedName>
</protein>
<reference evidence="5" key="1">
    <citation type="journal article" date="2014" name="Nat. Commun.">
        <title>Multiple recent horizontal transfers of a large genomic region in cheese making fungi.</title>
        <authorList>
            <person name="Cheeseman K."/>
            <person name="Ropars J."/>
            <person name="Renault P."/>
            <person name="Dupont J."/>
            <person name="Gouzy J."/>
            <person name="Branca A."/>
            <person name="Abraham A.L."/>
            <person name="Ceppi M."/>
            <person name="Conseiller E."/>
            <person name="Debuchy R."/>
            <person name="Malagnac F."/>
            <person name="Goarin A."/>
            <person name="Silar P."/>
            <person name="Lacoste S."/>
            <person name="Sallet E."/>
            <person name="Bensimon A."/>
            <person name="Giraud T."/>
            <person name="Brygoo Y."/>
        </authorList>
    </citation>
    <scope>NUCLEOTIDE SEQUENCE [LARGE SCALE GENOMIC DNA]</scope>
    <source>
        <strain evidence="5">FM164</strain>
    </source>
</reference>
<organism evidence="5 6">
    <name type="scientific">Penicillium roqueforti (strain FM164)</name>
    <dbReference type="NCBI Taxonomy" id="1365484"/>
    <lineage>
        <taxon>Eukaryota</taxon>
        <taxon>Fungi</taxon>
        <taxon>Dikarya</taxon>
        <taxon>Ascomycota</taxon>
        <taxon>Pezizomycotina</taxon>
        <taxon>Eurotiomycetes</taxon>
        <taxon>Eurotiomycetidae</taxon>
        <taxon>Eurotiales</taxon>
        <taxon>Aspergillaceae</taxon>
        <taxon>Penicillium</taxon>
    </lineage>
</organism>
<dbReference type="PROSITE" id="PS50102">
    <property type="entry name" value="RRM"/>
    <property type="match status" value="1"/>
</dbReference>
<keyword evidence="1 2" id="KW-0694">RNA-binding</keyword>
<dbReference type="STRING" id="1365484.W6QMJ2"/>
<feature type="compositionally biased region" description="Polar residues" evidence="3">
    <location>
        <begin position="201"/>
        <end position="222"/>
    </location>
</feature>
<dbReference type="OMA" id="RYQVEYF"/>
<evidence type="ECO:0000313" key="6">
    <source>
        <dbReference type="Proteomes" id="UP000030686"/>
    </source>
</evidence>
<evidence type="ECO:0000256" key="3">
    <source>
        <dbReference type="SAM" id="MobiDB-lite"/>
    </source>
</evidence>
<evidence type="ECO:0000256" key="2">
    <source>
        <dbReference type="PROSITE-ProRule" id="PRU00176"/>
    </source>
</evidence>
<sequence>MGYDAFAHRANPGSLPGMATIRPTSDPFAGWIDEKGSAPSIPSSQTTTASSASCYAYPVPATTDHANTRISGNEYKYSPVSPRVTCTQAARASIGKFQPSPVSPQVSPAGAGPGGMLYSPSHAQASRSLNQTQYSPHSLTRAQARLASEYSPVQAGIANVRYSPSRDDINYEYNTTPDFLSRLLAAADSAVGDTNVASPTNALAHISPSNQARRATGTTDASPRSPAAGTNDVVEKHRSFIVQHVPLDTPHRSIAMMFPIEEYPSLETVCLKHLEARGVFSFSFGDLREAVHAMNKIRLTRPSWRVFPASYDDIATFNGSNGSNGAVSSVSVPQGGAFLLSVYTIPSKWLVEPVEEIVNQVVASLGTLRSCKLTENGTSMSRYQVEYFNKRHAAYAFSCLGGFRLDSLHFNVSIDAREEVPVLPRYRTASFGSPRSPVTPYHLVSKENEIDEKVDISPVSDEGQTSGEHAIDLDRIKQGLDVRSTVMIRNIPNKITSDQLKTILDESSHGKYDFLYLRMDFTHHCNVGYAFMNFADAIDIVNLVHAREGKAWPDCISEKIAQVSYATLQGREALVNKFRNSNVMTRPHEERPRLFHVDGPRAGTEATFPGPNDASKLRRSVASTTQQGLYSPRKRAPSTPRSNRTRPQSGSFNQTPRSQPLNQTPRSRPSSIRTPRQSGGRSVQHGPGEFSPMKSSPLKAEDRQFKPEKN</sequence>
<dbReference type="InterPro" id="IPR007201">
    <property type="entry name" value="Mei2-like_Rrm_C"/>
</dbReference>
<feature type="compositionally biased region" description="Low complexity" evidence="3">
    <location>
        <begin position="663"/>
        <end position="678"/>
    </location>
</feature>
<dbReference type="SUPFAM" id="SSF54928">
    <property type="entry name" value="RNA-binding domain, RBD"/>
    <property type="match status" value="1"/>
</dbReference>
<proteinExistence type="predicted"/>
<dbReference type="InterPro" id="IPR035979">
    <property type="entry name" value="RBD_domain_sf"/>
</dbReference>
<dbReference type="Proteomes" id="UP000030686">
    <property type="component" value="Unassembled WGS sequence"/>
</dbReference>
<feature type="compositionally biased region" description="Basic and acidic residues" evidence="3">
    <location>
        <begin position="586"/>
        <end position="599"/>
    </location>
</feature>
<evidence type="ECO:0000259" key="4">
    <source>
        <dbReference type="PROSITE" id="PS50102"/>
    </source>
</evidence>
<gene>
    <name evidence="5" type="ORF">PROQFM164_S06g000602</name>
</gene>